<evidence type="ECO:0000313" key="2">
    <source>
        <dbReference type="EMBL" id="AUB85592.1"/>
    </source>
</evidence>
<name>A0A2K8UJ96_9GAMM</name>
<dbReference type="SUPFAM" id="SSF53850">
    <property type="entry name" value="Periplasmic binding protein-like II"/>
    <property type="match status" value="1"/>
</dbReference>
<keyword evidence="1" id="KW-0732">Signal</keyword>
<accession>A0A2K8UJ96</accession>
<evidence type="ECO:0000256" key="1">
    <source>
        <dbReference type="SAM" id="SignalP"/>
    </source>
</evidence>
<feature type="signal peptide" evidence="1">
    <location>
        <begin position="1"/>
        <end position="27"/>
    </location>
</feature>
<reference evidence="2 3" key="1">
    <citation type="submission" date="2017-03" db="EMBL/GenBank/DDBJ databases">
        <title>Complete genome sequence of Candidatus 'Thiodictyon syntrophicum' sp. nov. strain Cad16T, a photolithoautotroph purple sulfur bacterium isolated from an alpine meromictic lake.</title>
        <authorList>
            <person name="Luedin S.M."/>
            <person name="Pothier J.F."/>
            <person name="Danza F."/>
            <person name="Storelli N."/>
            <person name="Wittwer M."/>
            <person name="Tonolla M."/>
        </authorList>
    </citation>
    <scope>NUCLEOTIDE SEQUENCE [LARGE SCALE GENOMIC DNA]</scope>
    <source>
        <strain evidence="2 3">Cad16T</strain>
        <plasmid evidence="3">Plasmid pts485</plasmid>
    </source>
</reference>
<proteinExistence type="predicted"/>
<dbReference type="AlphaFoldDB" id="A0A2K8UJ96"/>
<geneLocation type="plasmid" evidence="3">
    <name>pts485</name>
</geneLocation>
<protein>
    <recommendedName>
        <fullName evidence="4">Solute-binding protein family 3/N-terminal domain-containing protein</fullName>
    </recommendedName>
</protein>
<keyword evidence="3" id="KW-1185">Reference proteome</keyword>
<dbReference type="EMBL" id="CP020372">
    <property type="protein sequence ID" value="AUB85592.1"/>
    <property type="molecule type" value="Genomic_DNA"/>
</dbReference>
<dbReference type="KEGG" id="tsy:THSYN_32335"/>
<dbReference type="Proteomes" id="UP000232638">
    <property type="component" value="Plasmid pTs485"/>
</dbReference>
<keyword evidence="2" id="KW-0614">Plasmid</keyword>
<dbReference type="Gene3D" id="3.40.190.10">
    <property type="entry name" value="Periplasmic binding protein-like II"/>
    <property type="match status" value="1"/>
</dbReference>
<feature type="chain" id="PRO_5015004848" description="Solute-binding protein family 3/N-terminal domain-containing protein" evidence="1">
    <location>
        <begin position="28"/>
        <end position="145"/>
    </location>
</feature>
<gene>
    <name evidence="2" type="ORF">THSYN_32335</name>
</gene>
<organism evidence="2 3">
    <name type="scientific">Candidatus Thiodictyon syntrophicum</name>
    <dbReference type="NCBI Taxonomy" id="1166950"/>
    <lineage>
        <taxon>Bacteria</taxon>
        <taxon>Pseudomonadati</taxon>
        <taxon>Pseudomonadota</taxon>
        <taxon>Gammaproteobacteria</taxon>
        <taxon>Chromatiales</taxon>
        <taxon>Chromatiaceae</taxon>
        <taxon>Thiodictyon</taxon>
    </lineage>
</organism>
<evidence type="ECO:0008006" key="4">
    <source>
        <dbReference type="Google" id="ProtNLM"/>
    </source>
</evidence>
<evidence type="ECO:0000313" key="3">
    <source>
        <dbReference type="Proteomes" id="UP000232638"/>
    </source>
</evidence>
<dbReference type="RefSeq" id="WP_100923205.1">
    <property type="nucleotide sequence ID" value="NZ_CP020372.1"/>
</dbReference>
<dbReference type="OrthoDB" id="176845at2"/>
<sequence length="145" mass="15766">MSHSPGARCLPGLALLAALAASPGSQGATDHEARAGRYLTVCGDPNNLPFSNEQLEGFENRIAVLIAGDLNRTLHYRWWPQSVGFIRNTLQTRLCDVIMGISAVNDLVQNTNPYYRSVYTLIYRADAGRNRLAPPVLSPLADGVT</sequence>